<comment type="similarity">
    <text evidence="3">Belongs to the RPAP3 family.</text>
</comment>
<dbReference type="AlphaFoldDB" id="A0A9N9XDM4"/>
<keyword evidence="2" id="KW-0802">TPR repeat</keyword>
<evidence type="ECO:0000313" key="7">
    <source>
        <dbReference type="EMBL" id="CAG9835358.1"/>
    </source>
</evidence>
<accession>A0A9N9XDM4</accession>
<feature type="region of interest" description="Disordered" evidence="5">
    <location>
        <begin position="37"/>
        <end position="58"/>
    </location>
</feature>
<evidence type="ECO:0000256" key="5">
    <source>
        <dbReference type="SAM" id="MobiDB-lite"/>
    </source>
</evidence>
<dbReference type="Pfam" id="PF13877">
    <property type="entry name" value="RPAP3_C"/>
    <property type="match status" value="1"/>
</dbReference>
<dbReference type="Proteomes" id="UP001153709">
    <property type="component" value="Chromosome 5"/>
</dbReference>
<evidence type="ECO:0000256" key="4">
    <source>
        <dbReference type="ARBA" id="ARBA00040133"/>
    </source>
</evidence>
<organism evidence="7 8">
    <name type="scientific">Diabrotica balteata</name>
    <name type="common">Banded cucumber beetle</name>
    <dbReference type="NCBI Taxonomy" id="107213"/>
    <lineage>
        <taxon>Eukaryota</taxon>
        <taxon>Metazoa</taxon>
        <taxon>Ecdysozoa</taxon>
        <taxon>Arthropoda</taxon>
        <taxon>Hexapoda</taxon>
        <taxon>Insecta</taxon>
        <taxon>Pterygota</taxon>
        <taxon>Neoptera</taxon>
        <taxon>Endopterygota</taxon>
        <taxon>Coleoptera</taxon>
        <taxon>Polyphaga</taxon>
        <taxon>Cucujiformia</taxon>
        <taxon>Chrysomeloidea</taxon>
        <taxon>Chrysomelidae</taxon>
        <taxon>Galerucinae</taxon>
        <taxon>Diabroticina</taxon>
        <taxon>Diabroticites</taxon>
        <taxon>Diabrotica</taxon>
    </lineage>
</organism>
<proteinExistence type="inferred from homology"/>
<evidence type="ECO:0000256" key="2">
    <source>
        <dbReference type="ARBA" id="ARBA00022803"/>
    </source>
</evidence>
<dbReference type="GO" id="GO:0101031">
    <property type="term" value="C:protein folding chaperone complex"/>
    <property type="evidence" value="ECO:0007669"/>
    <property type="project" value="TreeGrafter"/>
</dbReference>
<keyword evidence="8" id="KW-1185">Reference proteome</keyword>
<gene>
    <name evidence="7" type="ORF">DIABBA_LOCUS8560</name>
</gene>
<dbReference type="PANTHER" id="PTHR46423:SF1">
    <property type="entry name" value="RNA POLYMERASE II-ASSOCIATED PROTEIN 3"/>
    <property type="match status" value="1"/>
</dbReference>
<keyword evidence="1" id="KW-0677">Repeat</keyword>
<reference evidence="7" key="1">
    <citation type="submission" date="2022-01" db="EMBL/GenBank/DDBJ databases">
        <authorList>
            <person name="King R."/>
        </authorList>
    </citation>
    <scope>NUCLEOTIDE SEQUENCE</scope>
</reference>
<feature type="domain" description="RNA-polymerase II-associated protein 3-like C-terminal" evidence="6">
    <location>
        <begin position="463"/>
        <end position="550"/>
    </location>
</feature>
<dbReference type="InterPro" id="IPR011990">
    <property type="entry name" value="TPR-like_helical_dom_sf"/>
</dbReference>
<dbReference type="Pfam" id="PF13414">
    <property type="entry name" value="TPR_11"/>
    <property type="match status" value="1"/>
</dbReference>
<evidence type="ECO:0000256" key="3">
    <source>
        <dbReference type="ARBA" id="ARBA00038275"/>
    </source>
</evidence>
<dbReference type="InterPro" id="IPR019734">
    <property type="entry name" value="TPR_rpt"/>
</dbReference>
<dbReference type="SMART" id="SM00028">
    <property type="entry name" value="TPR"/>
    <property type="match status" value="3"/>
</dbReference>
<dbReference type="EMBL" id="OU898280">
    <property type="protein sequence ID" value="CAG9835358.1"/>
    <property type="molecule type" value="Genomic_DNA"/>
</dbReference>
<dbReference type="OrthoDB" id="2942533at2759"/>
<dbReference type="SUPFAM" id="SSF48452">
    <property type="entry name" value="TPR-like"/>
    <property type="match status" value="1"/>
</dbReference>
<dbReference type="Gene3D" id="1.25.40.10">
    <property type="entry name" value="Tetratricopeptide repeat domain"/>
    <property type="match status" value="1"/>
</dbReference>
<evidence type="ECO:0000259" key="6">
    <source>
        <dbReference type="Pfam" id="PF13877"/>
    </source>
</evidence>
<sequence length="580" mass="67094">MSINPILLQKSIKDNAADLHDFSKDLKSWGEEMKRKEEALKNDKASINSKTVNKDSKSTKKLKLNEKLKKPATKLGATDYAAWDKFDADAELERLEEDIPDDSDLTDECNENMIDESIVEKEKGNQFVKNQKWEEAIKCYTKAIKCYSYDPIFYANRALCYLKLNKFEECEKDCDLSLKLDDTYVKAYQRRAASRIKLSKFEHAEVDLKKVLILEPKNKEAKAELDKLSILLKRNVDVADPRPISKFTASRNKSNSSTNLKPFTPIYKPPKEQVVNELPQQIIDDSTPIPQWVSDPEIIEVKPIQKPPHLRSKKPLKRIKITEIGDTHTKIDVPKPVNKEAVKQHVLEKKENDNKQESITPRPISAFKKDRKEKFIQQADNYLNESQESPNQISLESAKTAEKIFNSESITKPEPNLHHLKIEDLNVIEKINPMSTAKDVKNSVNDTKKLIENNEINTSFKCPKNAVQFYMSWKNFRTTEERYTYLKLIDCQDIPKIFLNSLDSAVFSNILEVLVKHFIGNNDKLYDILNSFTEVKRFSAITMFLSGEDKSNVWKLLDHIKECKEREKDDVDKLIAKYEL</sequence>
<dbReference type="PANTHER" id="PTHR46423">
    <property type="entry name" value="RNA POLYMERASE II-ASSOCIATED PROTEIN 3"/>
    <property type="match status" value="1"/>
</dbReference>
<dbReference type="InterPro" id="IPR051966">
    <property type="entry name" value="RPAP3"/>
</dbReference>
<evidence type="ECO:0000256" key="1">
    <source>
        <dbReference type="ARBA" id="ARBA00022737"/>
    </source>
</evidence>
<name>A0A9N9XDM4_DIABA</name>
<dbReference type="InterPro" id="IPR025986">
    <property type="entry name" value="RPAP3-like_C"/>
</dbReference>
<evidence type="ECO:0000313" key="8">
    <source>
        <dbReference type="Proteomes" id="UP001153709"/>
    </source>
</evidence>
<protein>
    <recommendedName>
        <fullName evidence="4">RNA polymerase II-associated protein 3</fullName>
    </recommendedName>
</protein>